<protein>
    <submittedName>
        <fullName evidence="3">Uncharacterized protein</fullName>
    </submittedName>
</protein>
<evidence type="ECO:0000256" key="2">
    <source>
        <dbReference type="SAM" id="MobiDB-lite"/>
    </source>
</evidence>
<dbReference type="EMBL" id="LN835307">
    <property type="protein sequence ID" value="CRH01216.1"/>
    <property type="molecule type" value="Genomic_DNA"/>
</dbReference>
<dbReference type="VEuPathDB" id="PlasmoDB:PRELSG_1210000"/>
<dbReference type="Proteomes" id="UP000220158">
    <property type="component" value="Chromosome 12"/>
</dbReference>
<evidence type="ECO:0000313" key="4">
    <source>
        <dbReference type="Proteomes" id="UP000220158"/>
    </source>
</evidence>
<dbReference type="KEGG" id="prel:PRELSG_1210000"/>
<feature type="region of interest" description="Disordered" evidence="2">
    <location>
        <begin position="158"/>
        <end position="180"/>
    </location>
</feature>
<feature type="coiled-coil region" evidence="1">
    <location>
        <begin position="216"/>
        <end position="243"/>
    </location>
</feature>
<feature type="compositionally biased region" description="Low complexity" evidence="2">
    <location>
        <begin position="160"/>
        <end position="174"/>
    </location>
</feature>
<accession>A0A1J1H8B7</accession>
<dbReference type="GeneID" id="39737344"/>
<dbReference type="OMA" id="NGNLPYE"/>
<sequence length="535" mass="63484">MKKSIFKFTQNTFLKVNNFSISKRSYVFHFFENRSIITSNISDNKEIKIKDIGDLKIKSLKKNKSIKDDKDDDIYILNGKILYAQKNKKAKNESKLNDSFKKVKYLENSDNSSYIKLSYNLKKNNLETFKNEYNEYKRSEISNSFKKDIKKENVEKYDDNSNINSNNINDKNYNQKSEPSNFYKKNEINEKLDDCEFKNNDDKIKNIYMNSFSDEIKINNEKKNESERIIAKEEKEKNTQTKNIVNNDTNKTENILNNKNNSEIKFPRNNKNIDNVKHDVYEILNEISSDNDKKEIEKFLNYFLLYKNNNSTNILGNFISFYFCNILSDDLKDLKYYYFDGVKLSVNSFFNTIRELNENQLSKMTNIYLKEYFLKIFKILKSQNLNLHFDNLEINDMKLLCIYNILGLIRNEGKRSKKENIKKFLYQYICVENKDLALLKSNSKMKFLTNIIKNGVTTRMHILINLSYDLSTYNTISSNYITKTKFKNINLEFIFENQLENPLFSLQSHDTINLKSSGWYLVDVNQILNGNLPYE</sequence>
<dbReference type="OrthoDB" id="370860at2759"/>
<gene>
    <name evidence="3" type="ORF">PRELSG_1210000</name>
</gene>
<proteinExistence type="predicted"/>
<evidence type="ECO:0000256" key="1">
    <source>
        <dbReference type="SAM" id="Coils"/>
    </source>
</evidence>
<name>A0A1J1H8B7_PLARL</name>
<organism evidence="3 4">
    <name type="scientific">Plasmodium relictum</name>
    <dbReference type="NCBI Taxonomy" id="85471"/>
    <lineage>
        <taxon>Eukaryota</taxon>
        <taxon>Sar</taxon>
        <taxon>Alveolata</taxon>
        <taxon>Apicomplexa</taxon>
        <taxon>Aconoidasida</taxon>
        <taxon>Haemosporida</taxon>
        <taxon>Plasmodiidae</taxon>
        <taxon>Plasmodium</taxon>
        <taxon>Plasmodium (Haemamoeba)</taxon>
    </lineage>
</organism>
<reference evidence="3 4" key="1">
    <citation type="submission" date="2015-04" db="EMBL/GenBank/DDBJ databases">
        <authorList>
            <consortium name="Pathogen Informatics"/>
        </authorList>
    </citation>
    <scope>NUCLEOTIDE SEQUENCE [LARGE SCALE GENOMIC DNA]</scope>
    <source>
        <strain evidence="3 4">SGS1</strain>
    </source>
</reference>
<keyword evidence="4" id="KW-1185">Reference proteome</keyword>
<dbReference type="AlphaFoldDB" id="A0A1J1H8B7"/>
<keyword evidence="1" id="KW-0175">Coiled coil</keyword>
<dbReference type="RefSeq" id="XP_028534217.1">
    <property type="nucleotide sequence ID" value="XM_028677871.1"/>
</dbReference>
<evidence type="ECO:0000313" key="3">
    <source>
        <dbReference type="EMBL" id="CRH01216.1"/>
    </source>
</evidence>